<keyword evidence="8" id="KW-1185">Reference proteome</keyword>
<dbReference type="InterPro" id="IPR000873">
    <property type="entry name" value="AMP-dep_synth/lig_dom"/>
</dbReference>
<evidence type="ECO:0000256" key="1">
    <source>
        <dbReference type="ARBA" id="ARBA00006432"/>
    </source>
</evidence>
<dbReference type="PROSITE" id="PS00455">
    <property type="entry name" value="AMP_BINDING"/>
    <property type="match status" value="1"/>
</dbReference>
<evidence type="ECO:0000259" key="6">
    <source>
        <dbReference type="Pfam" id="PF13193"/>
    </source>
</evidence>
<comment type="similarity">
    <text evidence="1">Belongs to the ATP-dependent AMP-binding enzyme family.</text>
</comment>
<evidence type="ECO:0000313" key="7">
    <source>
        <dbReference type="EMBL" id="RVW09712.1"/>
    </source>
</evidence>
<evidence type="ECO:0000313" key="8">
    <source>
        <dbReference type="Proteomes" id="UP000286208"/>
    </source>
</evidence>
<dbReference type="Pfam" id="PF13193">
    <property type="entry name" value="AMP-binding_C"/>
    <property type="match status" value="1"/>
</dbReference>
<evidence type="ECO:0000259" key="5">
    <source>
        <dbReference type="Pfam" id="PF00501"/>
    </source>
</evidence>
<feature type="domain" description="AMP-binding enzyme C-terminal" evidence="6">
    <location>
        <begin position="425"/>
        <end position="499"/>
    </location>
</feature>
<accession>A0A3S3EBK0</accession>
<gene>
    <name evidence="7" type="ORF">EGT67_09635</name>
</gene>
<dbReference type="EMBL" id="RKLP01000004">
    <property type="protein sequence ID" value="RVW09712.1"/>
    <property type="molecule type" value="Genomic_DNA"/>
</dbReference>
<dbReference type="InterPro" id="IPR020845">
    <property type="entry name" value="AMP-binding_CS"/>
</dbReference>
<dbReference type="SUPFAM" id="SSF56801">
    <property type="entry name" value="Acetyl-CoA synthetase-like"/>
    <property type="match status" value="1"/>
</dbReference>
<dbReference type="Proteomes" id="UP000286208">
    <property type="component" value="Unassembled WGS sequence"/>
</dbReference>
<protein>
    <submittedName>
        <fullName evidence="7">Acyl-CoA synthetase</fullName>
    </submittedName>
</protein>
<evidence type="ECO:0000256" key="4">
    <source>
        <dbReference type="ARBA" id="ARBA00023098"/>
    </source>
</evidence>
<dbReference type="GO" id="GO:0016874">
    <property type="term" value="F:ligase activity"/>
    <property type="evidence" value="ECO:0007669"/>
    <property type="project" value="UniProtKB-KW"/>
</dbReference>
<keyword evidence="4" id="KW-0443">Lipid metabolism</keyword>
<dbReference type="InterPro" id="IPR042099">
    <property type="entry name" value="ANL_N_sf"/>
</dbReference>
<proteinExistence type="inferred from homology"/>
<dbReference type="GO" id="GO:0006631">
    <property type="term" value="P:fatty acid metabolic process"/>
    <property type="evidence" value="ECO:0007669"/>
    <property type="project" value="UniProtKB-KW"/>
</dbReference>
<dbReference type="PANTHER" id="PTHR43859:SF4">
    <property type="entry name" value="BUTANOATE--COA LIGASE AAE1-RELATED"/>
    <property type="match status" value="1"/>
</dbReference>
<name>A0A3S3EBK0_9NOCA</name>
<keyword evidence="2" id="KW-0436">Ligase</keyword>
<feature type="domain" description="AMP-dependent synthetase/ligase" evidence="5">
    <location>
        <begin position="18"/>
        <end position="375"/>
    </location>
</feature>
<dbReference type="Gene3D" id="3.30.300.30">
    <property type="match status" value="1"/>
</dbReference>
<evidence type="ECO:0000256" key="2">
    <source>
        <dbReference type="ARBA" id="ARBA00022598"/>
    </source>
</evidence>
<dbReference type="Gene3D" id="3.40.50.12780">
    <property type="entry name" value="N-terminal domain of ligase-like"/>
    <property type="match status" value="1"/>
</dbReference>
<dbReference type="PANTHER" id="PTHR43859">
    <property type="entry name" value="ACYL-ACTIVATING ENZYME"/>
    <property type="match status" value="1"/>
</dbReference>
<reference evidence="7 8" key="1">
    <citation type="submission" date="2018-11" db="EMBL/GenBank/DDBJ databases">
        <title>Rhodococcus spongicola sp. nov. and Rhodococcus xishaensis sp. nov. from marine sponges.</title>
        <authorList>
            <person name="Li L."/>
            <person name="Lin H.W."/>
        </authorList>
    </citation>
    <scope>NUCLEOTIDE SEQUENCE [LARGE SCALE GENOMIC DNA]</scope>
    <source>
        <strain evidence="7 8">CCTCC AB2014297</strain>
    </source>
</reference>
<dbReference type="CDD" id="cd12118">
    <property type="entry name" value="ttLC_FACS_AEE21_like"/>
    <property type="match status" value="1"/>
</dbReference>
<dbReference type="OrthoDB" id="9803968at2"/>
<evidence type="ECO:0000256" key="3">
    <source>
        <dbReference type="ARBA" id="ARBA00022832"/>
    </source>
</evidence>
<sequence>MIDPAMSYEPLTPLSYLQRAKDSHGNRIAVIDGDQRWTYDELYERAGRLAGGLAPLAEGRPIAVIAPNTHVLLEAHYGVPWAGVPLVAINTRLSAREVQSVIEHSEASVLIYDPTFTDLAATVSAAVPGLRLVEVGEQYEALITGSDPLRTPVHDERSVISINYTSGTTGRPKGVMYHHRGAFLQAVSMVGHMGMNTSSAYLWTLPMFHCNGWTFPWAVTAAAATHVCLPKVDPSEIWRLLRDEGVTHLCGAPTVLSMIAYADGAVPLDRSVKLATGGAPPSPAILREMSRLGFDVTHLYGLTETYGPAMICDWRPEWNALSVEEQARLKARQGVANMIACTARVITPNGQDVPLDGVTIGEIALRGNNLMLGYLKDEQATEEVCRDGWFLTGDLGVMHPDGYVELRDRSKDVIISGGENIASVEVEQVIADHPAVLEVAVIATPDEMWGEVPAAFVTLKPGQSATEDEIAQWVKDRLARYKAPKLVVFTDLPKTSTGKIQKYVLRDQAWAGHERRIQ</sequence>
<dbReference type="Pfam" id="PF00501">
    <property type="entry name" value="AMP-binding"/>
    <property type="match status" value="1"/>
</dbReference>
<dbReference type="FunFam" id="3.30.300.30:FF:000008">
    <property type="entry name" value="2,3-dihydroxybenzoate-AMP ligase"/>
    <property type="match status" value="1"/>
</dbReference>
<dbReference type="InterPro" id="IPR045851">
    <property type="entry name" value="AMP-bd_C_sf"/>
</dbReference>
<dbReference type="AlphaFoldDB" id="A0A3S3EBK0"/>
<keyword evidence="3" id="KW-0276">Fatty acid metabolism</keyword>
<organism evidence="7 8">
    <name type="scientific">Prescottella agglutinans</name>
    <dbReference type="NCBI Taxonomy" id="1644129"/>
    <lineage>
        <taxon>Bacteria</taxon>
        <taxon>Bacillati</taxon>
        <taxon>Actinomycetota</taxon>
        <taxon>Actinomycetes</taxon>
        <taxon>Mycobacteriales</taxon>
        <taxon>Nocardiaceae</taxon>
        <taxon>Prescottella</taxon>
    </lineage>
</organism>
<dbReference type="InterPro" id="IPR025110">
    <property type="entry name" value="AMP-bd_C"/>
</dbReference>
<dbReference type="RefSeq" id="WP_127915849.1">
    <property type="nucleotide sequence ID" value="NZ_RKLP01000004.1"/>
</dbReference>
<comment type="caution">
    <text evidence="7">The sequence shown here is derived from an EMBL/GenBank/DDBJ whole genome shotgun (WGS) entry which is preliminary data.</text>
</comment>